<feature type="binding site" evidence="14">
    <location>
        <begin position="22"/>
        <end position="29"/>
    </location>
    <ligand>
        <name>ATP</name>
        <dbReference type="ChEBI" id="CHEBI:30616"/>
    </ligand>
</feature>
<dbReference type="InterPro" id="IPR027417">
    <property type="entry name" value="P-loop_NTPase"/>
</dbReference>
<dbReference type="GO" id="GO:0005524">
    <property type="term" value="F:ATP binding"/>
    <property type="evidence" value="ECO:0007669"/>
    <property type="project" value="UniProtKB-UniRule"/>
</dbReference>
<dbReference type="Pfam" id="PF12705">
    <property type="entry name" value="PDDEXK_1"/>
    <property type="match status" value="1"/>
</dbReference>
<evidence type="ECO:0000256" key="7">
    <source>
        <dbReference type="ARBA" id="ARBA00022840"/>
    </source>
</evidence>
<comment type="catalytic activity">
    <reaction evidence="13">
        <text>ATP + H2O = ADP + phosphate + H(+)</text>
        <dbReference type="Rhea" id="RHEA:13065"/>
        <dbReference type="ChEBI" id="CHEBI:15377"/>
        <dbReference type="ChEBI" id="CHEBI:15378"/>
        <dbReference type="ChEBI" id="CHEBI:30616"/>
        <dbReference type="ChEBI" id="CHEBI:43474"/>
        <dbReference type="ChEBI" id="CHEBI:456216"/>
        <dbReference type="EC" id="5.6.2.4"/>
    </reaction>
</comment>
<dbReference type="GO" id="GO:0003677">
    <property type="term" value="F:DNA binding"/>
    <property type="evidence" value="ECO:0007669"/>
    <property type="project" value="UniProtKB-KW"/>
</dbReference>
<dbReference type="Proteomes" id="UP000034076">
    <property type="component" value="Unassembled WGS sequence"/>
</dbReference>
<dbReference type="GO" id="GO:0005829">
    <property type="term" value="C:cytosol"/>
    <property type="evidence" value="ECO:0007669"/>
    <property type="project" value="TreeGrafter"/>
</dbReference>
<dbReference type="InterPro" id="IPR000212">
    <property type="entry name" value="DNA_helicase_UvrD/REP"/>
</dbReference>
<dbReference type="EC" id="5.6.2.4" evidence="12"/>
<evidence type="ECO:0000256" key="11">
    <source>
        <dbReference type="ARBA" id="ARBA00034617"/>
    </source>
</evidence>
<dbReference type="InterPro" id="IPR011335">
    <property type="entry name" value="Restrct_endonuc-II-like"/>
</dbReference>
<keyword evidence="5 14" id="KW-0347">Helicase</keyword>
<dbReference type="GO" id="GO:0033202">
    <property type="term" value="C:DNA helicase complex"/>
    <property type="evidence" value="ECO:0007669"/>
    <property type="project" value="TreeGrafter"/>
</dbReference>
<keyword evidence="3" id="KW-0227">DNA damage</keyword>
<evidence type="ECO:0000256" key="3">
    <source>
        <dbReference type="ARBA" id="ARBA00022763"/>
    </source>
</evidence>
<dbReference type="InterPro" id="IPR014016">
    <property type="entry name" value="UvrD-like_ATP-bd"/>
</dbReference>
<dbReference type="GO" id="GO:0004527">
    <property type="term" value="F:exonuclease activity"/>
    <property type="evidence" value="ECO:0007669"/>
    <property type="project" value="UniProtKB-KW"/>
</dbReference>
<comment type="catalytic activity">
    <reaction evidence="11">
        <text>Couples ATP hydrolysis with the unwinding of duplex DNA by translocating in the 3'-5' direction.</text>
        <dbReference type="EC" id="5.6.2.4"/>
    </reaction>
</comment>
<accession>A0A0M2NNQ5</accession>
<keyword evidence="10" id="KW-0413">Isomerase</keyword>
<evidence type="ECO:0000313" key="18">
    <source>
        <dbReference type="Proteomes" id="UP000034076"/>
    </source>
</evidence>
<dbReference type="PANTHER" id="PTHR11070">
    <property type="entry name" value="UVRD / RECB / PCRA DNA HELICASE FAMILY MEMBER"/>
    <property type="match status" value="1"/>
</dbReference>
<dbReference type="InterPro" id="IPR014017">
    <property type="entry name" value="DNA_helicase_UvrD-like_C"/>
</dbReference>
<evidence type="ECO:0000256" key="2">
    <source>
        <dbReference type="ARBA" id="ARBA00022741"/>
    </source>
</evidence>
<evidence type="ECO:0000259" key="15">
    <source>
        <dbReference type="PROSITE" id="PS51198"/>
    </source>
</evidence>
<dbReference type="Gene3D" id="3.40.50.300">
    <property type="entry name" value="P-loop containing nucleotide triphosphate hydrolases"/>
    <property type="match status" value="4"/>
</dbReference>
<feature type="domain" description="UvrD-like helicase ATP-binding" evidence="15">
    <location>
        <begin position="1"/>
        <end position="447"/>
    </location>
</feature>
<comment type="caution">
    <text evidence="17">The sequence shown here is derived from an EMBL/GenBank/DDBJ whole genome shotgun (WGS) entry which is preliminary data.</text>
</comment>
<gene>
    <name evidence="17" type="ORF">CHK_0455</name>
</gene>
<dbReference type="PANTHER" id="PTHR11070:SF48">
    <property type="entry name" value="ATP-DEPENDENT HELICASE_NUCLEASE SUBUNIT A"/>
    <property type="match status" value="1"/>
</dbReference>
<protein>
    <recommendedName>
        <fullName evidence="12">DNA 3'-5' helicase</fullName>
        <ecNumber evidence="12">5.6.2.4</ecNumber>
    </recommendedName>
</protein>
<evidence type="ECO:0000256" key="5">
    <source>
        <dbReference type="ARBA" id="ARBA00022806"/>
    </source>
</evidence>
<organism evidence="17 18">
    <name type="scientific">Christensenella hongkongensis</name>
    <dbReference type="NCBI Taxonomy" id="270498"/>
    <lineage>
        <taxon>Bacteria</taxon>
        <taxon>Bacillati</taxon>
        <taxon>Bacillota</taxon>
        <taxon>Clostridia</taxon>
        <taxon>Christensenellales</taxon>
        <taxon>Christensenellaceae</taxon>
        <taxon>Christensenella</taxon>
    </lineage>
</organism>
<dbReference type="InterPro" id="IPR011604">
    <property type="entry name" value="PDDEXK-like_dom_sf"/>
</dbReference>
<evidence type="ECO:0000256" key="13">
    <source>
        <dbReference type="ARBA" id="ARBA00048988"/>
    </source>
</evidence>
<keyword evidence="4 14" id="KW-0378">Hydrolase</keyword>
<dbReference type="EMBL" id="LAYJ01000045">
    <property type="protein sequence ID" value="KKI52027.1"/>
    <property type="molecule type" value="Genomic_DNA"/>
</dbReference>
<evidence type="ECO:0000313" key="17">
    <source>
        <dbReference type="EMBL" id="KKI52027.1"/>
    </source>
</evidence>
<evidence type="ECO:0000256" key="6">
    <source>
        <dbReference type="ARBA" id="ARBA00022839"/>
    </source>
</evidence>
<evidence type="ECO:0000256" key="8">
    <source>
        <dbReference type="ARBA" id="ARBA00023125"/>
    </source>
</evidence>
<evidence type="ECO:0000256" key="1">
    <source>
        <dbReference type="ARBA" id="ARBA00022722"/>
    </source>
</evidence>
<dbReference type="InterPro" id="IPR038726">
    <property type="entry name" value="PDDEXK_AddAB-type"/>
</dbReference>
<feature type="domain" description="UvrD-like helicase C-terminal" evidence="16">
    <location>
        <begin position="468"/>
        <end position="753"/>
    </location>
</feature>
<dbReference type="PROSITE" id="PS51198">
    <property type="entry name" value="UVRD_HELICASE_ATP_BIND"/>
    <property type="match status" value="1"/>
</dbReference>
<evidence type="ECO:0000256" key="9">
    <source>
        <dbReference type="ARBA" id="ARBA00023204"/>
    </source>
</evidence>
<evidence type="ECO:0000256" key="10">
    <source>
        <dbReference type="ARBA" id="ARBA00023235"/>
    </source>
</evidence>
<dbReference type="RefSeq" id="WP_046442404.1">
    <property type="nucleotide sequence ID" value="NZ_LAYJ01000045.1"/>
</dbReference>
<dbReference type="PATRIC" id="fig|270498.16.peg.559"/>
<dbReference type="GO" id="GO:0043138">
    <property type="term" value="F:3'-5' DNA helicase activity"/>
    <property type="evidence" value="ECO:0007669"/>
    <property type="project" value="UniProtKB-EC"/>
</dbReference>
<keyword evidence="7 14" id="KW-0067">ATP-binding</keyword>
<dbReference type="PROSITE" id="PS51217">
    <property type="entry name" value="UVRD_HELICASE_CTER"/>
    <property type="match status" value="1"/>
</dbReference>
<evidence type="ECO:0000259" key="16">
    <source>
        <dbReference type="PROSITE" id="PS51217"/>
    </source>
</evidence>
<dbReference type="STRING" id="270498.CHK_0455"/>
<evidence type="ECO:0000256" key="4">
    <source>
        <dbReference type="ARBA" id="ARBA00022801"/>
    </source>
</evidence>
<keyword evidence="2 14" id="KW-0547">Nucleotide-binding</keyword>
<keyword evidence="1" id="KW-0540">Nuclease</keyword>
<proteinExistence type="predicted"/>
<keyword evidence="9" id="KW-0234">DNA repair</keyword>
<reference evidence="17 18" key="1">
    <citation type="submission" date="2015-04" db="EMBL/GenBank/DDBJ databases">
        <title>Draft genome sequence of bacteremic isolate Catabacter hongkongensis type strain HKU16T.</title>
        <authorList>
            <person name="Lau S.K."/>
            <person name="Teng J.L."/>
            <person name="Huang Y."/>
            <person name="Curreem S.O."/>
            <person name="Tsui S.K."/>
            <person name="Woo P.C."/>
        </authorList>
    </citation>
    <scope>NUCLEOTIDE SEQUENCE [LARGE SCALE GENOMIC DNA]</scope>
    <source>
        <strain evidence="17 18">HKU16</strain>
    </source>
</reference>
<dbReference type="GO" id="GO:0000725">
    <property type="term" value="P:recombinational repair"/>
    <property type="evidence" value="ECO:0007669"/>
    <property type="project" value="TreeGrafter"/>
</dbReference>
<keyword evidence="8" id="KW-0238">DNA-binding</keyword>
<sequence length="1118" mass="126895">MRLTDKQARAIKTQTKSVLVSAAAGSGKTSVLAKRVARLVEGGADIRTMLVMTFTNAAAAEMRQRIARELREEALRQGEKRLYEQAEFVAVSDISTFHSFCGKVVRKNYAILGLSPTVRIMDAGEMNRMKTQTARELFDGLYEEEDGDFLRLVQRYTRRGDDRQLMEYLFRIYDHIMSKPEPFAWAERSEHKNNEEYIARLKAQYDGNIMEHLLRAKRLMDASATLSGSKYPQQLAQDEACATLLGEAYSYARDNGVAALRKNSVGMKIPSITKGLGDECKKRIQDLYAQARKELKQALAGDDCENFHVTAGAELAHTQQDVCAMLALVRQFHEYYAECKSELNVLDYSDMEHFALRAFEDEEVRRMYADLYQYIFVDEYQDTNPVQESIIKAVSGDGNLFMVGDIKQSIYKFRLADPLIFKEKSQEFRAQAEGGELILMNDNFRSKSGVIDAVNGIMECVMCETLGEIRYDEGERLVGSARGGKTEILLACEADDGEDETRSRHAVEAEMIARSIERELAGEVTDKKTGAMRKAAFGDFAVLVRSRSDMIYLLKAELDRRGIPCSIDVEQARELKEIELFVNILRLVDNRRQDIPLLSVMRSFIGGMNEEEFARIRIGADRDKEPFYESAQMYAAEKEDTLARKLRSFYEKLDYLRTCAQSLAMPEFLSLVATEFDFETYLACVPDGEMKRTAFSQFLGMAAQLCAAQGNSLYLLLRALHETKKRDGAYVKAAMAAGGADCVHITTIHSSKGLEYPIVYVANLERRLTVQDFKNRMLIHSDYGLMMQYIDEQSLVRRSTIELELAKKQIRREYLSEELRVLYVAMTRAREKLFLAGSVGNLEKARHEWAMMHDMGSYEDAKSMLDWIMAANAGGQIPVRFAGDEEAGEKEKTTFDFDEYCNKMAKVEDRAELLSAARQPDIPAKVSVSAVKQSNAANIRRFLIPDLQPDDEEITGARLGTLVHSMMERVVLTGQDVREAALEMEARKLLTGQEREAVLAHTEWIEGFLKTSLYERIKTAGRVLKEQPFNLEVKAQSIGYEGEGSMMVQGILDLAFLEDKWVLVDYKTDRVTHNTVEQAAQGYAVQLELYARALEEITGIPVKEKYLYFLRLQRCMEV</sequence>
<dbReference type="GO" id="GO:0016887">
    <property type="term" value="F:ATP hydrolysis activity"/>
    <property type="evidence" value="ECO:0007669"/>
    <property type="project" value="RHEA"/>
</dbReference>
<name>A0A0M2NNQ5_9FIRM</name>
<dbReference type="SUPFAM" id="SSF52980">
    <property type="entry name" value="Restriction endonuclease-like"/>
    <property type="match status" value="1"/>
</dbReference>
<dbReference type="AlphaFoldDB" id="A0A0M2NNQ5"/>
<dbReference type="Pfam" id="PF00580">
    <property type="entry name" value="UvrD-helicase"/>
    <property type="match status" value="1"/>
</dbReference>
<dbReference type="SUPFAM" id="SSF52540">
    <property type="entry name" value="P-loop containing nucleoside triphosphate hydrolases"/>
    <property type="match status" value="1"/>
</dbReference>
<dbReference type="Gene3D" id="3.90.320.10">
    <property type="match status" value="1"/>
</dbReference>
<dbReference type="Pfam" id="PF13361">
    <property type="entry name" value="UvrD_C"/>
    <property type="match status" value="1"/>
</dbReference>
<keyword evidence="6" id="KW-0269">Exonuclease</keyword>
<dbReference type="OrthoDB" id="9810135at2"/>
<dbReference type="CDD" id="cd17932">
    <property type="entry name" value="DEXQc_UvrD"/>
    <property type="match status" value="1"/>
</dbReference>
<evidence type="ECO:0000256" key="12">
    <source>
        <dbReference type="ARBA" id="ARBA00034808"/>
    </source>
</evidence>
<evidence type="ECO:0000256" key="14">
    <source>
        <dbReference type="PROSITE-ProRule" id="PRU00560"/>
    </source>
</evidence>
<keyword evidence="18" id="KW-1185">Reference proteome</keyword>